<dbReference type="Proteomes" id="UP000275456">
    <property type="component" value="Unassembled WGS sequence"/>
</dbReference>
<dbReference type="NCBIfam" id="TIGR00589">
    <property type="entry name" value="ogt"/>
    <property type="match status" value="1"/>
</dbReference>
<keyword evidence="6 9" id="KW-0227">DNA damage</keyword>
<dbReference type="InterPro" id="IPR036217">
    <property type="entry name" value="MethylDNA_cys_MeTrfase_DNAb"/>
</dbReference>
<dbReference type="Gene3D" id="1.10.10.10">
    <property type="entry name" value="Winged helix-like DNA-binding domain superfamily/Winged helix DNA-binding domain"/>
    <property type="match status" value="1"/>
</dbReference>
<dbReference type="InterPro" id="IPR001497">
    <property type="entry name" value="MethylDNA_cys_MeTrfase_AS"/>
</dbReference>
<feature type="domain" description="Methylated-DNA-[protein]-cysteine S-methyltransferase DNA binding" evidence="10">
    <location>
        <begin position="75"/>
        <end position="154"/>
    </location>
</feature>
<comment type="catalytic activity">
    <reaction evidence="8 9">
        <text>a 6-O-methyl-2'-deoxyguanosine in DNA + L-cysteinyl-[protein] = S-methyl-L-cysteinyl-[protein] + a 2'-deoxyguanosine in DNA</text>
        <dbReference type="Rhea" id="RHEA:24000"/>
        <dbReference type="Rhea" id="RHEA-COMP:10131"/>
        <dbReference type="Rhea" id="RHEA-COMP:10132"/>
        <dbReference type="Rhea" id="RHEA-COMP:11367"/>
        <dbReference type="Rhea" id="RHEA-COMP:11368"/>
        <dbReference type="ChEBI" id="CHEBI:29950"/>
        <dbReference type="ChEBI" id="CHEBI:82612"/>
        <dbReference type="ChEBI" id="CHEBI:85445"/>
        <dbReference type="ChEBI" id="CHEBI:85448"/>
        <dbReference type="EC" id="2.1.1.63"/>
    </reaction>
</comment>
<dbReference type="InterPro" id="IPR036631">
    <property type="entry name" value="MGMT_N_sf"/>
</dbReference>
<dbReference type="PANTHER" id="PTHR10815:SF5">
    <property type="entry name" value="METHYLATED-DNA--PROTEIN-CYSTEINE METHYLTRANSFERASE"/>
    <property type="match status" value="1"/>
</dbReference>
<dbReference type="FunFam" id="1.10.10.10:FF:000214">
    <property type="entry name" value="Methylated-DNA--protein-cysteine methyltransferase"/>
    <property type="match status" value="1"/>
</dbReference>
<protein>
    <recommendedName>
        <fullName evidence="9">Methylated-DNA--protein-cysteine methyltransferase</fullName>
        <ecNumber evidence="9">2.1.1.63</ecNumber>
    </recommendedName>
    <alternativeName>
        <fullName evidence="9">6-O-methylguanine-DNA methyltransferase</fullName>
        <shortName evidence="9">MGMT</shortName>
    </alternativeName>
    <alternativeName>
        <fullName evidence="9">O-6-methylguanine-DNA-alkyltransferase</fullName>
    </alternativeName>
</protein>
<comment type="caution">
    <text evidence="12">The sequence shown here is derived from an EMBL/GenBank/DDBJ whole genome shotgun (WGS) entry which is preliminary data.</text>
</comment>
<dbReference type="EMBL" id="RKHJ01000001">
    <property type="protein sequence ID" value="ROR65157.1"/>
    <property type="molecule type" value="Genomic_DNA"/>
</dbReference>
<evidence type="ECO:0000256" key="7">
    <source>
        <dbReference type="ARBA" id="ARBA00023204"/>
    </source>
</evidence>
<comment type="subcellular location">
    <subcellularLocation>
        <location evidence="9">Cytoplasm</location>
    </subcellularLocation>
</comment>
<gene>
    <name evidence="12" type="ORF">EDD26_0519</name>
</gene>
<reference evidence="12 13" key="1">
    <citation type="submission" date="2018-11" db="EMBL/GenBank/DDBJ databases">
        <title>Sequencing the genomes of 1000 actinobacteria strains.</title>
        <authorList>
            <person name="Klenk H.-P."/>
        </authorList>
    </citation>
    <scope>NUCLEOTIDE SEQUENCE [LARGE SCALE GENOMIC DNA]</scope>
    <source>
        <strain evidence="12 13">DSM 9580</strain>
    </source>
</reference>
<dbReference type="RefSeq" id="WP_123696277.1">
    <property type="nucleotide sequence ID" value="NZ_RKHJ01000001.1"/>
</dbReference>
<evidence type="ECO:0000256" key="1">
    <source>
        <dbReference type="ARBA" id="ARBA00001286"/>
    </source>
</evidence>
<feature type="domain" description="Methylguanine DNA methyltransferase ribonuclease-like" evidence="11">
    <location>
        <begin position="1"/>
        <end position="71"/>
    </location>
</feature>
<dbReference type="EC" id="2.1.1.63" evidence="9"/>
<evidence type="ECO:0000256" key="4">
    <source>
        <dbReference type="ARBA" id="ARBA00022603"/>
    </source>
</evidence>
<evidence type="ECO:0000256" key="2">
    <source>
        <dbReference type="ARBA" id="ARBA00008711"/>
    </source>
</evidence>
<dbReference type="GO" id="GO:0006307">
    <property type="term" value="P:DNA alkylation repair"/>
    <property type="evidence" value="ECO:0007669"/>
    <property type="project" value="UniProtKB-UniRule"/>
</dbReference>
<dbReference type="InterPro" id="IPR008332">
    <property type="entry name" value="MethylG_MeTrfase_N"/>
</dbReference>
<keyword evidence="3 9" id="KW-0963">Cytoplasm</keyword>
<evidence type="ECO:0000259" key="11">
    <source>
        <dbReference type="Pfam" id="PF02870"/>
    </source>
</evidence>
<organism evidence="12 13">
    <name type="scientific">Agrococcus jenensis</name>
    <dbReference type="NCBI Taxonomy" id="46353"/>
    <lineage>
        <taxon>Bacteria</taxon>
        <taxon>Bacillati</taxon>
        <taxon>Actinomycetota</taxon>
        <taxon>Actinomycetes</taxon>
        <taxon>Micrococcales</taxon>
        <taxon>Microbacteriaceae</taxon>
        <taxon>Agrococcus</taxon>
    </lineage>
</organism>
<dbReference type="SUPFAM" id="SSF53155">
    <property type="entry name" value="Methylated DNA-protein cysteine methyltransferase domain"/>
    <property type="match status" value="1"/>
</dbReference>
<keyword evidence="7 9" id="KW-0234">DNA repair</keyword>
<dbReference type="OrthoDB" id="9802228at2"/>
<evidence type="ECO:0000256" key="3">
    <source>
        <dbReference type="ARBA" id="ARBA00022490"/>
    </source>
</evidence>
<evidence type="ECO:0000259" key="10">
    <source>
        <dbReference type="Pfam" id="PF01035"/>
    </source>
</evidence>
<feature type="active site" description="Nucleophile; methyl group acceptor" evidence="9">
    <location>
        <position position="126"/>
    </location>
</feature>
<keyword evidence="13" id="KW-1185">Reference proteome</keyword>
<dbReference type="InterPro" id="IPR014048">
    <property type="entry name" value="MethylDNA_cys_MeTrfase_DNA-bd"/>
</dbReference>
<evidence type="ECO:0000256" key="8">
    <source>
        <dbReference type="ARBA" id="ARBA00049348"/>
    </source>
</evidence>
<evidence type="ECO:0000256" key="9">
    <source>
        <dbReference type="HAMAP-Rule" id="MF_00772"/>
    </source>
</evidence>
<evidence type="ECO:0000256" key="6">
    <source>
        <dbReference type="ARBA" id="ARBA00022763"/>
    </source>
</evidence>
<dbReference type="Pfam" id="PF01035">
    <property type="entry name" value="DNA_binding_1"/>
    <property type="match status" value="1"/>
</dbReference>
<dbReference type="CDD" id="cd06445">
    <property type="entry name" value="ATase"/>
    <property type="match status" value="1"/>
</dbReference>
<dbReference type="HAMAP" id="MF_00772">
    <property type="entry name" value="OGT"/>
    <property type="match status" value="1"/>
</dbReference>
<dbReference type="Gene3D" id="3.30.160.70">
    <property type="entry name" value="Methylated DNA-protein cysteine methyltransferase domain"/>
    <property type="match status" value="1"/>
</dbReference>
<evidence type="ECO:0000256" key="5">
    <source>
        <dbReference type="ARBA" id="ARBA00022679"/>
    </source>
</evidence>
<proteinExistence type="inferred from homology"/>
<comment type="similarity">
    <text evidence="2 9">Belongs to the MGMT family.</text>
</comment>
<dbReference type="PROSITE" id="PS00374">
    <property type="entry name" value="MGMT"/>
    <property type="match status" value="1"/>
</dbReference>
<evidence type="ECO:0000313" key="12">
    <source>
        <dbReference type="EMBL" id="ROR65157.1"/>
    </source>
</evidence>
<dbReference type="InterPro" id="IPR023546">
    <property type="entry name" value="MGMT"/>
</dbReference>
<accession>A0A3N2AQ48</accession>
<comment type="miscellaneous">
    <text evidence="9">This enzyme catalyzes only one turnover and therefore is not strictly catalytic. According to one definition, an enzyme is a biocatalyst that acts repeatedly and over many reaction cycles.</text>
</comment>
<keyword evidence="4 9" id="KW-0489">Methyltransferase</keyword>
<dbReference type="Pfam" id="PF02870">
    <property type="entry name" value="Methyltransf_1N"/>
    <property type="match status" value="1"/>
</dbReference>
<dbReference type="InterPro" id="IPR036388">
    <property type="entry name" value="WH-like_DNA-bd_sf"/>
</dbReference>
<dbReference type="GO" id="GO:0005737">
    <property type="term" value="C:cytoplasm"/>
    <property type="evidence" value="ECO:0007669"/>
    <property type="project" value="UniProtKB-SubCell"/>
</dbReference>
<dbReference type="PANTHER" id="PTHR10815">
    <property type="entry name" value="METHYLATED-DNA--PROTEIN-CYSTEINE METHYLTRANSFERASE"/>
    <property type="match status" value="1"/>
</dbReference>
<evidence type="ECO:0000313" key="13">
    <source>
        <dbReference type="Proteomes" id="UP000275456"/>
    </source>
</evidence>
<keyword evidence="5 9" id="KW-0808">Transferase</keyword>
<dbReference type="GO" id="GO:0003908">
    <property type="term" value="F:methylated-DNA-[protein]-cysteine S-methyltransferase activity"/>
    <property type="evidence" value="ECO:0007669"/>
    <property type="project" value="UniProtKB-UniRule"/>
</dbReference>
<comment type="catalytic activity">
    <reaction evidence="1 9">
        <text>a 4-O-methyl-thymidine in DNA + L-cysteinyl-[protein] = a thymidine in DNA + S-methyl-L-cysteinyl-[protein]</text>
        <dbReference type="Rhea" id="RHEA:53428"/>
        <dbReference type="Rhea" id="RHEA-COMP:10131"/>
        <dbReference type="Rhea" id="RHEA-COMP:10132"/>
        <dbReference type="Rhea" id="RHEA-COMP:13555"/>
        <dbReference type="Rhea" id="RHEA-COMP:13556"/>
        <dbReference type="ChEBI" id="CHEBI:29950"/>
        <dbReference type="ChEBI" id="CHEBI:82612"/>
        <dbReference type="ChEBI" id="CHEBI:137386"/>
        <dbReference type="ChEBI" id="CHEBI:137387"/>
        <dbReference type="EC" id="2.1.1.63"/>
    </reaction>
</comment>
<sequence length="167" mass="17807">MTHTIIDSPIGPLTLVRSERGITGLYMPDHRPAPDEASFGERDDAGFAAAAQQLGEYWAGERRAFDLDLDPTGSPFQLRVWEALRSIPYGETRSYGWIAASIGQPTAVRAVGLANSRNPISIVVPCHRVVGSTGSLTGYAGGVERKRFLLDHEAGSSLAAVGLDSVA</sequence>
<name>A0A3N2AQ48_9MICO</name>
<dbReference type="SUPFAM" id="SSF46767">
    <property type="entry name" value="Methylated DNA-protein cysteine methyltransferase, C-terminal domain"/>
    <property type="match status" value="1"/>
</dbReference>
<dbReference type="GO" id="GO:0032259">
    <property type="term" value="P:methylation"/>
    <property type="evidence" value="ECO:0007669"/>
    <property type="project" value="UniProtKB-KW"/>
</dbReference>
<dbReference type="AlphaFoldDB" id="A0A3N2AQ48"/>
<comment type="function">
    <text evidence="9">Involved in the cellular defense against the biological effects of O6-methylguanine (O6-MeG) and O4-methylthymine (O4-MeT) in DNA. Repairs the methylated nucleobase in DNA by stoichiometrically transferring the methyl group to a cysteine residue in the enzyme. This is a suicide reaction: the enzyme is irreversibly inactivated.</text>
</comment>